<proteinExistence type="predicted"/>
<name>A0A937VWV2_UNCTE</name>
<evidence type="ECO:0000313" key="1">
    <source>
        <dbReference type="EMBL" id="MBM3222501.1"/>
    </source>
</evidence>
<dbReference type="EMBL" id="VGLS01000025">
    <property type="protein sequence ID" value="MBM3222501.1"/>
    <property type="molecule type" value="Genomic_DNA"/>
</dbReference>
<organism evidence="1 2">
    <name type="scientific">Tectimicrobiota bacterium</name>
    <dbReference type="NCBI Taxonomy" id="2528274"/>
    <lineage>
        <taxon>Bacteria</taxon>
        <taxon>Pseudomonadati</taxon>
        <taxon>Nitrospinota/Tectimicrobiota group</taxon>
        <taxon>Candidatus Tectimicrobiota</taxon>
    </lineage>
</organism>
<gene>
    <name evidence="1" type="ORF">FJZ47_01670</name>
</gene>
<accession>A0A937VWV2</accession>
<dbReference type="SUPFAM" id="SSF55486">
    <property type="entry name" value="Metalloproteases ('zincins'), catalytic domain"/>
    <property type="match status" value="1"/>
</dbReference>
<sequence>MADIPLPEHVLQTCVAHQREVALAQLDMPPGEARETRLAEALTHAVEAVPTATVEALQGLWAAATGAPQEALQRLLAWTLTRHIEHALLPMQRDMTSRQRSTVCLVDEEPIPLRAAFAAMATETRRDRRAAIEVAVVAQLRDLNALYTDQFKALSTVVEPLGYAAPEAFWATNLPVEPATLQDVATAILTQTEEVYTDLLTWATQRRLRMPPGQLRRHDIFALFTFAEYQAYYQPGSIMPALHHSLRELGLAPDVDGRLTWRERAAAFGPPAALALQIPDEIVLSYGPAQGLKGAEALASASGQGLLWAHTAPELPLLSRALGDPALALSQGYMWAELMTDPRWLAHALRVRVDRNYMAWHALDRLYRIRRFLGRFLYTRYLYTENSLSGADEAYRDLMMEACHVDYPQEYYLLDWDWDYTSLMHLRAWSLALALCAALRAQYADDWFRNPEAGEWLRQYWASALGERLESRRDDLLGTSWDADLFAAALGYQANT</sequence>
<comment type="caution">
    <text evidence="1">The sequence shown here is derived from an EMBL/GenBank/DDBJ whole genome shotgun (WGS) entry which is preliminary data.</text>
</comment>
<dbReference type="AlphaFoldDB" id="A0A937VWV2"/>
<reference evidence="1" key="1">
    <citation type="submission" date="2019-03" db="EMBL/GenBank/DDBJ databases">
        <title>Lake Tanganyika Metagenome-Assembled Genomes (MAGs).</title>
        <authorList>
            <person name="Tran P."/>
        </authorList>
    </citation>
    <scope>NUCLEOTIDE SEQUENCE</scope>
    <source>
        <strain evidence="1">K_DeepCast_65m_m2_066</strain>
    </source>
</reference>
<dbReference type="Proteomes" id="UP000712673">
    <property type="component" value="Unassembled WGS sequence"/>
</dbReference>
<protein>
    <submittedName>
        <fullName evidence="1">Uncharacterized protein</fullName>
    </submittedName>
</protein>
<evidence type="ECO:0000313" key="2">
    <source>
        <dbReference type="Proteomes" id="UP000712673"/>
    </source>
</evidence>